<feature type="transmembrane region" description="Helical" evidence="1">
    <location>
        <begin position="306"/>
        <end position="329"/>
    </location>
</feature>
<dbReference type="Proteomes" id="UP000076335">
    <property type="component" value="Unassembled WGS sequence"/>
</dbReference>
<keyword evidence="1" id="KW-0812">Transmembrane</keyword>
<feature type="transmembrane region" description="Helical" evidence="1">
    <location>
        <begin position="194"/>
        <end position="213"/>
    </location>
</feature>
<sequence length="662" mass="74644">MNAYYKSIDGLRAIAILGVIFYHCGLATVSGGYTGVDVFFVISGYLIVSSIVRRLEKDEFSLKQYMERRFRRIVPVIVVMLLVVSVASFFILLPEDLEFYGSSLVGVSLFIPNFLFEKEFNYFASSGSPLIHLWSIGVEVQFYVGVSLFFVLLCKIKKIDKSILIISLISLGSFGASVLLVGKHLNPVFYLTPFRLWEFGLGALVSLGLVPFIRHKISDNVVSVTGLLLVLAPMFIYDATWLFPGYSALPSCLGTAMLLYCVDSDAVVIKFLRNSVFSWVGKTSYSTYIWHWPIILFYEYSLNRSLIASDVITLLVLIFSIGWLSWWFVENPFYKKKIISNSRILWGGSFCCLLLFLVAGSVFTHFKGFPDRLPDEALTVLEQSEYRIPTTCPDFGYDIIHRSLTDTYCIIGDQDVAPTWALWGDSHARSLSGPLSQSLKKNKASALLLGLHGCPALLNVNVTFYLSGTCKIHNQHAFDRIANNPEIKHVVILSRYSMYLYGTSTGGFDGQREMIHLMDANGRRLSERERVELFRKSYEETMEKVVSLGKDVHIVMPIPEASFYIPGVVAQNIWKGDSKNAVKISEDSYQSLNEAVLGAMYQVEKKHPGKIKWINPQDIYCDDGACEVMRDGYILYKDSNHPNAFSANILLESINLEMKTQN</sequence>
<dbReference type="InterPro" id="IPR043968">
    <property type="entry name" value="SGNH"/>
</dbReference>
<organism evidence="4 5">
    <name type="scientific">Thalassospira lucentensis</name>
    <dbReference type="NCBI Taxonomy" id="168935"/>
    <lineage>
        <taxon>Bacteria</taxon>
        <taxon>Pseudomonadati</taxon>
        <taxon>Pseudomonadota</taxon>
        <taxon>Alphaproteobacteria</taxon>
        <taxon>Rhodospirillales</taxon>
        <taxon>Thalassospiraceae</taxon>
        <taxon>Thalassospira</taxon>
    </lineage>
</organism>
<feature type="transmembrane region" description="Helical" evidence="1">
    <location>
        <begin position="220"/>
        <end position="237"/>
    </location>
</feature>
<evidence type="ECO:0000313" key="5">
    <source>
        <dbReference type="Proteomes" id="UP000076335"/>
    </source>
</evidence>
<feature type="transmembrane region" description="Helical" evidence="1">
    <location>
        <begin position="35"/>
        <end position="52"/>
    </location>
</feature>
<feature type="transmembrane region" description="Helical" evidence="1">
    <location>
        <begin position="163"/>
        <end position="182"/>
    </location>
</feature>
<dbReference type="InterPro" id="IPR002656">
    <property type="entry name" value="Acyl_transf_3_dom"/>
</dbReference>
<feature type="transmembrane region" description="Helical" evidence="1">
    <location>
        <begin position="73"/>
        <end position="93"/>
    </location>
</feature>
<dbReference type="Pfam" id="PF19040">
    <property type="entry name" value="SGNH"/>
    <property type="match status" value="1"/>
</dbReference>
<keyword evidence="1" id="KW-1133">Transmembrane helix</keyword>
<gene>
    <name evidence="4" type="ORF">AUP42_00685</name>
</gene>
<dbReference type="RefSeq" id="WP_062951723.1">
    <property type="nucleotide sequence ID" value="NZ_LPVY01000012.1"/>
</dbReference>
<feature type="transmembrane region" description="Helical" evidence="1">
    <location>
        <begin position="243"/>
        <end position="262"/>
    </location>
</feature>
<dbReference type="Pfam" id="PF01757">
    <property type="entry name" value="Acyl_transf_3"/>
    <property type="match status" value="1"/>
</dbReference>
<dbReference type="PANTHER" id="PTHR23028">
    <property type="entry name" value="ACETYLTRANSFERASE"/>
    <property type="match status" value="1"/>
</dbReference>
<accession>A0A154L5T1</accession>
<dbReference type="GO" id="GO:0009103">
    <property type="term" value="P:lipopolysaccharide biosynthetic process"/>
    <property type="evidence" value="ECO:0007669"/>
    <property type="project" value="TreeGrafter"/>
</dbReference>
<dbReference type="EMBL" id="LPVY01000012">
    <property type="protein sequence ID" value="KZB64460.1"/>
    <property type="molecule type" value="Genomic_DNA"/>
</dbReference>
<evidence type="ECO:0000259" key="3">
    <source>
        <dbReference type="Pfam" id="PF19040"/>
    </source>
</evidence>
<feature type="transmembrane region" description="Helical" evidence="1">
    <location>
        <begin position="344"/>
        <end position="363"/>
    </location>
</feature>
<dbReference type="OrthoDB" id="9796461at2"/>
<keyword evidence="1" id="KW-0472">Membrane</keyword>
<protein>
    <recommendedName>
        <fullName evidence="6">Acyltransferase</fullName>
    </recommendedName>
</protein>
<dbReference type="AlphaFoldDB" id="A0A154L5T1"/>
<evidence type="ECO:0000256" key="1">
    <source>
        <dbReference type="SAM" id="Phobius"/>
    </source>
</evidence>
<evidence type="ECO:0000313" key="4">
    <source>
        <dbReference type="EMBL" id="KZB64460.1"/>
    </source>
</evidence>
<comment type="caution">
    <text evidence="4">The sequence shown here is derived from an EMBL/GenBank/DDBJ whole genome shotgun (WGS) entry which is preliminary data.</text>
</comment>
<dbReference type="PANTHER" id="PTHR23028:SF53">
    <property type="entry name" value="ACYL_TRANSF_3 DOMAIN-CONTAINING PROTEIN"/>
    <property type="match status" value="1"/>
</dbReference>
<evidence type="ECO:0000259" key="2">
    <source>
        <dbReference type="Pfam" id="PF01757"/>
    </source>
</evidence>
<feature type="domain" description="SGNH" evidence="3">
    <location>
        <begin position="406"/>
        <end position="650"/>
    </location>
</feature>
<proteinExistence type="predicted"/>
<evidence type="ECO:0008006" key="6">
    <source>
        <dbReference type="Google" id="ProtNLM"/>
    </source>
</evidence>
<name>A0A154L5T1_9PROT</name>
<reference evidence="4 5" key="1">
    <citation type="submission" date="2015-12" db="EMBL/GenBank/DDBJ databases">
        <title>Genome sequence of Thalassospira lucentensis MCCC 1A02072.</title>
        <authorList>
            <person name="Lu L."/>
            <person name="Lai Q."/>
            <person name="Shao Z."/>
            <person name="Qian P."/>
        </authorList>
    </citation>
    <scope>NUCLEOTIDE SEQUENCE [LARGE SCALE GENOMIC DNA]</scope>
    <source>
        <strain evidence="4 5">MCCC 1A02072</strain>
    </source>
</reference>
<dbReference type="GO" id="GO:0016020">
    <property type="term" value="C:membrane"/>
    <property type="evidence" value="ECO:0007669"/>
    <property type="project" value="TreeGrafter"/>
</dbReference>
<dbReference type="InterPro" id="IPR050879">
    <property type="entry name" value="Acyltransferase_3"/>
</dbReference>
<feature type="domain" description="Acyltransferase 3" evidence="2">
    <location>
        <begin position="6"/>
        <end position="327"/>
    </location>
</feature>
<feature type="transmembrane region" description="Helical" evidence="1">
    <location>
        <begin position="131"/>
        <end position="151"/>
    </location>
</feature>
<dbReference type="GO" id="GO:0016747">
    <property type="term" value="F:acyltransferase activity, transferring groups other than amino-acyl groups"/>
    <property type="evidence" value="ECO:0007669"/>
    <property type="project" value="InterPro"/>
</dbReference>
<feature type="transmembrane region" description="Helical" evidence="1">
    <location>
        <begin position="12"/>
        <end position="29"/>
    </location>
</feature>